<keyword evidence="1" id="KW-0812">Transmembrane</keyword>
<proteinExistence type="predicted"/>
<organism evidence="2 3">
    <name type="scientific">Canavalia gladiata</name>
    <name type="common">Sword bean</name>
    <name type="synonym">Dolichos gladiatus</name>
    <dbReference type="NCBI Taxonomy" id="3824"/>
    <lineage>
        <taxon>Eukaryota</taxon>
        <taxon>Viridiplantae</taxon>
        <taxon>Streptophyta</taxon>
        <taxon>Embryophyta</taxon>
        <taxon>Tracheophyta</taxon>
        <taxon>Spermatophyta</taxon>
        <taxon>Magnoliopsida</taxon>
        <taxon>eudicotyledons</taxon>
        <taxon>Gunneridae</taxon>
        <taxon>Pentapetalae</taxon>
        <taxon>rosids</taxon>
        <taxon>fabids</taxon>
        <taxon>Fabales</taxon>
        <taxon>Fabaceae</taxon>
        <taxon>Papilionoideae</taxon>
        <taxon>50 kb inversion clade</taxon>
        <taxon>NPAAA clade</taxon>
        <taxon>indigoferoid/millettioid clade</taxon>
        <taxon>Phaseoleae</taxon>
        <taxon>Canavalia</taxon>
    </lineage>
</organism>
<name>A0AAN9KGK5_CANGL</name>
<dbReference type="Proteomes" id="UP001367508">
    <property type="component" value="Unassembled WGS sequence"/>
</dbReference>
<keyword evidence="3" id="KW-1185">Reference proteome</keyword>
<dbReference type="EMBL" id="JAYMYQ010000008">
    <property type="protein sequence ID" value="KAK7316456.1"/>
    <property type="molecule type" value="Genomic_DNA"/>
</dbReference>
<sequence length="100" mass="11832">MRELGQYKIILMWEMLMRDYDFVNLASFPPFLMNPFYYVYFFGFWGNSWVKIGKVSMFIPFHTIFTVTPRGLNLKCHNDVTISNSEVQSLALMRDVSLSQ</sequence>
<reference evidence="2 3" key="1">
    <citation type="submission" date="2024-01" db="EMBL/GenBank/DDBJ databases">
        <title>The genomes of 5 underutilized Papilionoideae crops provide insights into root nodulation and disease resistanc.</title>
        <authorList>
            <person name="Jiang F."/>
        </authorList>
    </citation>
    <scope>NUCLEOTIDE SEQUENCE [LARGE SCALE GENOMIC DNA]</scope>
    <source>
        <strain evidence="2">LVBAO_FW01</strain>
        <tissue evidence="2">Leaves</tissue>
    </source>
</reference>
<accession>A0AAN9KGK5</accession>
<keyword evidence="1" id="KW-0472">Membrane</keyword>
<evidence type="ECO:0000313" key="2">
    <source>
        <dbReference type="EMBL" id="KAK7316456.1"/>
    </source>
</evidence>
<keyword evidence="1" id="KW-1133">Transmembrane helix</keyword>
<evidence type="ECO:0000256" key="1">
    <source>
        <dbReference type="SAM" id="Phobius"/>
    </source>
</evidence>
<protein>
    <submittedName>
        <fullName evidence="2">Uncharacterized protein</fullName>
    </submittedName>
</protein>
<dbReference type="AlphaFoldDB" id="A0AAN9KGK5"/>
<comment type="caution">
    <text evidence="2">The sequence shown here is derived from an EMBL/GenBank/DDBJ whole genome shotgun (WGS) entry which is preliminary data.</text>
</comment>
<gene>
    <name evidence="2" type="ORF">VNO77_35503</name>
</gene>
<feature type="transmembrane region" description="Helical" evidence="1">
    <location>
        <begin position="21"/>
        <end position="40"/>
    </location>
</feature>
<evidence type="ECO:0000313" key="3">
    <source>
        <dbReference type="Proteomes" id="UP001367508"/>
    </source>
</evidence>